<organism evidence="6 7">
    <name type="scientific">Sphingobacterium corticibacter</name>
    <dbReference type="NCBI Taxonomy" id="2171749"/>
    <lineage>
        <taxon>Bacteria</taxon>
        <taxon>Pseudomonadati</taxon>
        <taxon>Bacteroidota</taxon>
        <taxon>Sphingobacteriia</taxon>
        <taxon>Sphingobacteriales</taxon>
        <taxon>Sphingobacteriaceae</taxon>
        <taxon>Sphingobacterium</taxon>
    </lineage>
</organism>
<dbReference type="PANTHER" id="PTHR45625:SF4">
    <property type="entry name" value="PEPTIDYLPROLYL ISOMERASE DOMAIN AND WD REPEAT-CONTAINING PROTEIN 1"/>
    <property type="match status" value="1"/>
</dbReference>
<keyword evidence="7" id="KW-1185">Reference proteome</keyword>
<proteinExistence type="predicted"/>
<comment type="caution">
    <text evidence="6">The sequence shown here is derived from an EMBL/GenBank/DDBJ whole genome shotgun (WGS) entry which is preliminary data.</text>
</comment>
<dbReference type="EC" id="5.2.1.8" evidence="1"/>
<protein>
    <recommendedName>
        <fullName evidence="1">peptidylprolyl isomerase</fullName>
        <ecNumber evidence="1">5.2.1.8</ecNumber>
    </recommendedName>
</protein>
<gene>
    <name evidence="6" type="ORF">DC487_11690</name>
</gene>
<evidence type="ECO:0000313" key="6">
    <source>
        <dbReference type="EMBL" id="PVH24776.1"/>
    </source>
</evidence>
<evidence type="ECO:0000256" key="2">
    <source>
        <dbReference type="ARBA" id="ARBA00023110"/>
    </source>
</evidence>
<dbReference type="GO" id="GO:0003755">
    <property type="term" value="F:peptidyl-prolyl cis-trans isomerase activity"/>
    <property type="evidence" value="ECO:0007669"/>
    <property type="project" value="UniProtKB-KW"/>
</dbReference>
<feature type="domain" description="PPIase cyclophilin-type" evidence="5">
    <location>
        <begin position="26"/>
        <end position="206"/>
    </location>
</feature>
<dbReference type="InterPro" id="IPR029000">
    <property type="entry name" value="Cyclophilin-like_dom_sf"/>
</dbReference>
<feature type="signal peptide" evidence="4">
    <location>
        <begin position="1"/>
        <end position="20"/>
    </location>
</feature>
<evidence type="ECO:0000313" key="7">
    <source>
        <dbReference type="Proteomes" id="UP000245627"/>
    </source>
</evidence>
<dbReference type="InterPro" id="IPR002130">
    <property type="entry name" value="Cyclophilin-type_PPIase_dom"/>
</dbReference>
<evidence type="ECO:0000256" key="3">
    <source>
        <dbReference type="ARBA" id="ARBA00023235"/>
    </source>
</evidence>
<keyword evidence="4" id="KW-0732">Signal</keyword>
<keyword evidence="2" id="KW-0697">Rotamase</keyword>
<dbReference type="OrthoDB" id="9807797at2"/>
<dbReference type="EMBL" id="QDKG01000004">
    <property type="protein sequence ID" value="PVH24776.1"/>
    <property type="molecule type" value="Genomic_DNA"/>
</dbReference>
<keyword evidence="3 6" id="KW-0413">Isomerase</keyword>
<dbReference type="Proteomes" id="UP000245627">
    <property type="component" value="Unassembled WGS sequence"/>
</dbReference>
<evidence type="ECO:0000259" key="5">
    <source>
        <dbReference type="PROSITE" id="PS50072"/>
    </source>
</evidence>
<sequence length="215" mass="24008">MQKIISTLFISFCLAFGVFGQTTHVIFDTTHGAVEVELFDDTPQHRDLFLQAVKDSVYHQALFNRVIAGFVNQGGELDEPILQEEAEGLRKRERLPAEILPQHYHYKGALGAGRDDNPEKASYLAQIYFVIGKVITNAELDALEKAKSIKIPAKHREIYTSIGGIPRLDGDYTIFGRIVRGLDVMEQINQVDTDSSDVPLTPVVFSVRVLGEAKH</sequence>
<dbReference type="Gene3D" id="2.40.100.10">
    <property type="entry name" value="Cyclophilin-like"/>
    <property type="match status" value="1"/>
</dbReference>
<evidence type="ECO:0000256" key="4">
    <source>
        <dbReference type="SAM" id="SignalP"/>
    </source>
</evidence>
<reference evidence="6 7" key="1">
    <citation type="submission" date="2018-04" db="EMBL/GenBank/DDBJ databases">
        <title>Sphingobacterium cortibacter sp. nov.</title>
        <authorList>
            <person name="Li Y."/>
        </authorList>
    </citation>
    <scope>NUCLEOTIDE SEQUENCE [LARGE SCALE GENOMIC DNA]</scope>
    <source>
        <strain evidence="6 7">2c-3</strain>
    </source>
</reference>
<dbReference type="PROSITE" id="PS50072">
    <property type="entry name" value="CSA_PPIASE_2"/>
    <property type="match status" value="1"/>
</dbReference>
<dbReference type="InterPro" id="IPR044666">
    <property type="entry name" value="Cyclophilin_A-like"/>
</dbReference>
<dbReference type="Pfam" id="PF00160">
    <property type="entry name" value="Pro_isomerase"/>
    <property type="match status" value="1"/>
</dbReference>
<evidence type="ECO:0000256" key="1">
    <source>
        <dbReference type="ARBA" id="ARBA00013194"/>
    </source>
</evidence>
<accession>A0A2T8HH55</accession>
<dbReference type="PANTHER" id="PTHR45625">
    <property type="entry name" value="PEPTIDYL-PROLYL CIS-TRANS ISOMERASE-RELATED"/>
    <property type="match status" value="1"/>
</dbReference>
<name>A0A2T8HH55_9SPHI</name>
<dbReference type="AlphaFoldDB" id="A0A2T8HH55"/>
<dbReference type="SUPFAM" id="SSF50891">
    <property type="entry name" value="Cyclophilin-like"/>
    <property type="match status" value="1"/>
</dbReference>
<dbReference type="RefSeq" id="WP_116776157.1">
    <property type="nucleotide sequence ID" value="NZ_QDKG01000004.1"/>
</dbReference>
<feature type="chain" id="PRO_5015692794" description="peptidylprolyl isomerase" evidence="4">
    <location>
        <begin position="21"/>
        <end position="215"/>
    </location>
</feature>